<dbReference type="GO" id="GO:0003677">
    <property type="term" value="F:DNA binding"/>
    <property type="evidence" value="ECO:0007669"/>
    <property type="project" value="UniProtKB-UniRule"/>
</dbReference>
<dbReference type="InterPro" id="IPR050090">
    <property type="entry name" value="Tyrosine_recombinase_XerCD"/>
</dbReference>
<name>E8T222_THEA1</name>
<reference evidence="8" key="1">
    <citation type="submission" date="2011-01" db="EMBL/GenBank/DDBJ databases">
        <title>Complete sequence of chromosome of Thermovibrio ammonificans HB-1.</title>
        <authorList>
            <consortium name="US DOE Joint Genome Institute"/>
            <person name="Lucas S."/>
            <person name="Copeland A."/>
            <person name="Lapidus A."/>
            <person name="Cheng J.-F."/>
            <person name="Goodwin L."/>
            <person name="Pitluck S."/>
            <person name="Davenport K."/>
            <person name="Detter J.C."/>
            <person name="Han C."/>
            <person name="Tapia R."/>
            <person name="Land M."/>
            <person name="Hauser L."/>
            <person name="Kyrpides N."/>
            <person name="Ivanova N."/>
            <person name="Ovchinnikova G."/>
            <person name="Vetriani C."/>
            <person name="Woyke T."/>
        </authorList>
    </citation>
    <scope>NUCLEOTIDE SEQUENCE [LARGE SCALE GENOMIC DNA]</scope>
    <source>
        <strain evidence="8">HB-1</strain>
    </source>
</reference>
<dbReference type="Pfam" id="PF02899">
    <property type="entry name" value="Phage_int_SAM_1"/>
    <property type="match status" value="1"/>
</dbReference>
<dbReference type="Proteomes" id="UP000006362">
    <property type="component" value="Chromosome"/>
</dbReference>
<dbReference type="InterPro" id="IPR011010">
    <property type="entry name" value="DNA_brk_join_enz"/>
</dbReference>
<dbReference type="GO" id="GO:0015074">
    <property type="term" value="P:DNA integration"/>
    <property type="evidence" value="ECO:0007669"/>
    <property type="project" value="UniProtKB-KW"/>
</dbReference>
<dbReference type="PROSITE" id="PS51900">
    <property type="entry name" value="CB"/>
    <property type="match status" value="1"/>
</dbReference>
<dbReference type="InterPro" id="IPR002104">
    <property type="entry name" value="Integrase_catalytic"/>
</dbReference>
<dbReference type="OrthoDB" id="9785687at2"/>
<feature type="domain" description="Core-binding (CB)" evidence="7">
    <location>
        <begin position="1"/>
        <end position="79"/>
    </location>
</feature>
<dbReference type="STRING" id="648996.Theam_0950"/>
<feature type="domain" description="Tyr recombinase" evidence="6">
    <location>
        <begin position="101"/>
        <end position="267"/>
    </location>
</feature>
<dbReference type="Gene3D" id="1.10.150.130">
    <property type="match status" value="1"/>
</dbReference>
<dbReference type="InterPro" id="IPR004107">
    <property type="entry name" value="Integrase_SAM-like_N"/>
</dbReference>
<dbReference type="PANTHER" id="PTHR30349:SF41">
    <property type="entry name" value="INTEGRASE_RECOMBINASE PROTEIN MJ0367-RELATED"/>
    <property type="match status" value="1"/>
</dbReference>
<dbReference type="EMBL" id="CP002444">
    <property type="protein sequence ID" value="ADU96917.1"/>
    <property type="molecule type" value="Genomic_DNA"/>
</dbReference>
<dbReference type="InterPro" id="IPR044068">
    <property type="entry name" value="CB"/>
</dbReference>
<evidence type="ECO:0000313" key="8">
    <source>
        <dbReference type="EMBL" id="ADU96917.1"/>
    </source>
</evidence>
<evidence type="ECO:0000256" key="4">
    <source>
        <dbReference type="ARBA" id="ARBA00023172"/>
    </source>
</evidence>
<evidence type="ECO:0000256" key="5">
    <source>
        <dbReference type="PROSITE-ProRule" id="PRU01248"/>
    </source>
</evidence>
<dbReference type="InterPro" id="IPR013762">
    <property type="entry name" value="Integrase-like_cat_sf"/>
</dbReference>
<comment type="similarity">
    <text evidence="1">Belongs to the 'phage' integrase family.</text>
</comment>
<dbReference type="PROSITE" id="PS51898">
    <property type="entry name" value="TYR_RECOMBINASE"/>
    <property type="match status" value="1"/>
</dbReference>
<keyword evidence="3 5" id="KW-0238">DNA-binding</keyword>
<keyword evidence="4" id="KW-0233">DNA recombination</keyword>
<sequence length="271" mass="31040">MKLSEAVELFLNFKEKELSPRTVKEYRNDLNLFIKTVGDKDVSAVKTADLMLFRGRMGCSPSLINRRISALNTFFNFLVDMEIIDKNPVKPSLRIKKVKQRVPEALTPEEVEKVLEAARKRGERDYLMFKTILYCGLRISELLSLTKESIVEFKGRPVLKVIGKGGKERFIPLSRSFARELISYAERVEGEKLFPLSYQGAKYIFNRVRDETGVPIHPHKLRHTFATVLVDRGVDIRVIQAFLGHASPNTSARYAKVRDELMFKVVDSVFG</sequence>
<evidence type="ECO:0000256" key="3">
    <source>
        <dbReference type="ARBA" id="ARBA00023125"/>
    </source>
</evidence>
<evidence type="ECO:0000259" key="6">
    <source>
        <dbReference type="PROSITE" id="PS51898"/>
    </source>
</evidence>
<gene>
    <name evidence="8" type="ordered locus">Theam_0950</name>
</gene>
<evidence type="ECO:0000256" key="2">
    <source>
        <dbReference type="ARBA" id="ARBA00022908"/>
    </source>
</evidence>
<dbReference type="Pfam" id="PF00589">
    <property type="entry name" value="Phage_integrase"/>
    <property type="match status" value="1"/>
</dbReference>
<evidence type="ECO:0000256" key="1">
    <source>
        <dbReference type="ARBA" id="ARBA00008857"/>
    </source>
</evidence>
<organism evidence="8 9">
    <name type="scientific">Thermovibrio ammonificans (strain DSM 15698 / JCM 12110 / HB-1)</name>
    <dbReference type="NCBI Taxonomy" id="648996"/>
    <lineage>
        <taxon>Bacteria</taxon>
        <taxon>Pseudomonadati</taxon>
        <taxon>Aquificota</taxon>
        <taxon>Aquificia</taxon>
        <taxon>Desulfurobacteriales</taxon>
        <taxon>Desulfurobacteriaceae</taxon>
        <taxon>Thermovibrio</taxon>
    </lineage>
</organism>
<keyword evidence="2" id="KW-0229">DNA integration</keyword>
<dbReference type="InterPro" id="IPR010998">
    <property type="entry name" value="Integrase_recombinase_N"/>
</dbReference>
<dbReference type="HOGENOM" id="CLU_027562_9_2_0"/>
<accession>E8T222</accession>
<dbReference type="eggNOG" id="COG4974">
    <property type="taxonomic scope" value="Bacteria"/>
</dbReference>
<dbReference type="Gene3D" id="1.10.443.10">
    <property type="entry name" value="Intergrase catalytic core"/>
    <property type="match status" value="1"/>
</dbReference>
<dbReference type="AlphaFoldDB" id="E8T222"/>
<dbReference type="PANTHER" id="PTHR30349">
    <property type="entry name" value="PHAGE INTEGRASE-RELATED"/>
    <property type="match status" value="1"/>
</dbReference>
<dbReference type="KEGG" id="tam:Theam_0950"/>
<dbReference type="GO" id="GO:0006310">
    <property type="term" value="P:DNA recombination"/>
    <property type="evidence" value="ECO:0007669"/>
    <property type="project" value="UniProtKB-KW"/>
</dbReference>
<evidence type="ECO:0000259" key="7">
    <source>
        <dbReference type="PROSITE" id="PS51900"/>
    </source>
</evidence>
<keyword evidence="9" id="KW-1185">Reference proteome</keyword>
<protein>
    <submittedName>
        <fullName evidence="8">Integrase family protein</fullName>
    </submittedName>
</protein>
<proteinExistence type="inferred from homology"/>
<dbReference type="RefSeq" id="WP_013537703.1">
    <property type="nucleotide sequence ID" value="NC_014926.1"/>
</dbReference>
<evidence type="ECO:0000313" key="9">
    <source>
        <dbReference type="Proteomes" id="UP000006362"/>
    </source>
</evidence>
<dbReference type="SUPFAM" id="SSF56349">
    <property type="entry name" value="DNA breaking-rejoining enzymes"/>
    <property type="match status" value="1"/>
</dbReference>